<dbReference type="PANTHER" id="PTHR47785:SF5">
    <property type="entry name" value="ZN(II)2CYS6 TRANSCRIPTION FACTOR (EUROFUNG)"/>
    <property type="match status" value="1"/>
</dbReference>
<protein>
    <recommendedName>
        <fullName evidence="4">Zn(2)-C6 fungal-type domain-containing protein</fullName>
    </recommendedName>
</protein>
<comment type="caution">
    <text evidence="5">The sequence shown here is derived from an EMBL/GenBank/DDBJ whole genome shotgun (WGS) entry which is preliminary data.</text>
</comment>
<dbReference type="InterPro" id="IPR007219">
    <property type="entry name" value="XnlR_reg_dom"/>
</dbReference>
<evidence type="ECO:0000256" key="1">
    <source>
        <dbReference type="ARBA" id="ARBA00022723"/>
    </source>
</evidence>
<keyword evidence="6" id="KW-1185">Reference proteome</keyword>
<dbReference type="AlphaFoldDB" id="A0AAV9NYU8"/>
<evidence type="ECO:0000313" key="5">
    <source>
        <dbReference type="EMBL" id="KAK5165204.1"/>
    </source>
</evidence>
<dbReference type="GO" id="GO:0008270">
    <property type="term" value="F:zinc ion binding"/>
    <property type="evidence" value="ECO:0007669"/>
    <property type="project" value="InterPro"/>
</dbReference>
<dbReference type="PROSITE" id="PS50048">
    <property type="entry name" value="ZN2_CY6_FUNGAL_2"/>
    <property type="match status" value="1"/>
</dbReference>
<evidence type="ECO:0000313" key="6">
    <source>
        <dbReference type="Proteomes" id="UP001337655"/>
    </source>
</evidence>
<dbReference type="Gene3D" id="4.10.240.10">
    <property type="entry name" value="Zn(2)-C6 fungal-type DNA-binding domain"/>
    <property type="match status" value="1"/>
</dbReference>
<dbReference type="GO" id="GO:0000981">
    <property type="term" value="F:DNA-binding transcription factor activity, RNA polymerase II-specific"/>
    <property type="evidence" value="ECO:0007669"/>
    <property type="project" value="InterPro"/>
</dbReference>
<dbReference type="InterPro" id="IPR053181">
    <property type="entry name" value="EcdB-like_regulator"/>
</dbReference>
<organism evidence="5 6">
    <name type="scientific">Saxophila tyrrhenica</name>
    <dbReference type="NCBI Taxonomy" id="1690608"/>
    <lineage>
        <taxon>Eukaryota</taxon>
        <taxon>Fungi</taxon>
        <taxon>Dikarya</taxon>
        <taxon>Ascomycota</taxon>
        <taxon>Pezizomycotina</taxon>
        <taxon>Dothideomycetes</taxon>
        <taxon>Dothideomycetidae</taxon>
        <taxon>Mycosphaerellales</taxon>
        <taxon>Extremaceae</taxon>
        <taxon>Saxophila</taxon>
    </lineage>
</organism>
<dbReference type="RefSeq" id="XP_064655347.1">
    <property type="nucleotide sequence ID" value="XM_064806530.1"/>
</dbReference>
<dbReference type="GO" id="GO:0006351">
    <property type="term" value="P:DNA-templated transcription"/>
    <property type="evidence" value="ECO:0007669"/>
    <property type="project" value="InterPro"/>
</dbReference>
<dbReference type="Pfam" id="PF04082">
    <property type="entry name" value="Fungal_trans"/>
    <property type="match status" value="1"/>
</dbReference>
<dbReference type="Pfam" id="PF00172">
    <property type="entry name" value="Zn_clus"/>
    <property type="match status" value="1"/>
</dbReference>
<dbReference type="GO" id="GO:0003677">
    <property type="term" value="F:DNA binding"/>
    <property type="evidence" value="ECO:0007669"/>
    <property type="project" value="InterPro"/>
</dbReference>
<sequence length="618" mass="68241">MEGLSAPSDPPEDSVVRHEAGAVAANPRKRPRGDRTGLTYARKRAVTACELCRLRKTKCDNQRPTCGTCAAFGADCTFKDRETDHSTFDQASLAILDRLNYAIQLLEDPPGSRNAPATATTDPGSLPHHELSSINTYASDNGHGGSNGAVDGVNAAAADALTVNTRCACTHVIDWPIFAGRINPASISPGLSDSPSIKRGSSARISEGDVDFLVRDFLNNVHVKNPILDRGDLLDFTRTIAEEGFKWDSSSCLVLIACALGSLSTSWEAAVPSASETSLDDAKSYMLAEAYYTAARKRLGLLENTAQATQCWFLAGVYEMYSMRPLTGWTSFNRACALLQPRLYLQSQSTPHSFGQSDRRLYWSCLKSETELREEFDLPPPGLAQMEHPDVLPSPPESAAHSGTGGIATDGVWESMQEKSWYYYLSDIAYRRIANRTVGALYCVPKEEWLSMPVRQLQRIAEELDAQVVQLWDHIPGSPSSAPQIDTDELTYMLYLDYADLRERIWRPFLYIAVHGQVSEADQLIVMAGANKCLDTSFVMLEKALLKHRHHGCWQTIRCMITKALLVLAAAKSRRGEIRSDWRSVVRSFQAYLQYWETEAPDLGAARSALSTLVAEID</sequence>
<accession>A0AAV9NYU8</accession>
<dbReference type="SUPFAM" id="SSF57701">
    <property type="entry name" value="Zn2/Cys6 DNA-binding domain"/>
    <property type="match status" value="1"/>
</dbReference>
<reference evidence="5 6" key="1">
    <citation type="submission" date="2023-08" db="EMBL/GenBank/DDBJ databases">
        <title>Black Yeasts Isolated from many extreme environments.</title>
        <authorList>
            <person name="Coleine C."/>
            <person name="Stajich J.E."/>
            <person name="Selbmann L."/>
        </authorList>
    </citation>
    <scope>NUCLEOTIDE SEQUENCE [LARGE SCALE GENOMIC DNA]</scope>
    <source>
        <strain evidence="5 6">CCFEE 5935</strain>
    </source>
</reference>
<evidence type="ECO:0000259" key="4">
    <source>
        <dbReference type="PROSITE" id="PS50048"/>
    </source>
</evidence>
<dbReference type="InterPro" id="IPR036864">
    <property type="entry name" value="Zn2-C6_fun-type_DNA-bd_sf"/>
</dbReference>
<dbReference type="InterPro" id="IPR001138">
    <property type="entry name" value="Zn2Cys6_DnaBD"/>
</dbReference>
<evidence type="ECO:0000256" key="2">
    <source>
        <dbReference type="ARBA" id="ARBA00023242"/>
    </source>
</evidence>
<dbReference type="CDD" id="cd00067">
    <property type="entry name" value="GAL4"/>
    <property type="match status" value="1"/>
</dbReference>
<evidence type="ECO:0000256" key="3">
    <source>
        <dbReference type="SAM" id="MobiDB-lite"/>
    </source>
</evidence>
<dbReference type="PANTHER" id="PTHR47785">
    <property type="entry name" value="ZN(II)2CYS6 TRANSCRIPTION FACTOR (EUROFUNG)-RELATED-RELATED"/>
    <property type="match status" value="1"/>
</dbReference>
<dbReference type="SMART" id="SM00066">
    <property type="entry name" value="GAL4"/>
    <property type="match status" value="1"/>
</dbReference>
<feature type="region of interest" description="Disordered" evidence="3">
    <location>
        <begin position="1"/>
        <end position="36"/>
    </location>
</feature>
<dbReference type="CDD" id="cd12148">
    <property type="entry name" value="fungal_TF_MHR"/>
    <property type="match status" value="1"/>
</dbReference>
<feature type="region of interest" description="Disordered" evidence="3">
    <location>
        <begin position="107"/>
        <end position="126"/>
    </location>
</feature>
<keyword evidence="1" id="KW-0479">Metal-binding</keyword>
<gene>
    <name evidence="5" type="ORF">LTR77_009302</name>
</gene>
<dbReference type="GeneID" id="89930634"/>
<dbReference type="EMBL" id="JAVRRT010000017">
    <property type="protein sequence ID" value="KAK5165204.1"/>
    <property type="molecule type" value="Genomic_DNA"/>
</dbReference>
<feature type="domain" description="Zn(2)-C6 fungal-type" evidence="4">
    <location>
        <begin position="48"/>
        <end position="78"/>
    </location>
</feature>
<name>A0AAV9NYU8_9PEZI</name>
<dbReference type="Proteomes" id="UP001337655">
    <property type="component" value="Unassembled WGS sequence"/>
</dbReference>
<keyword evidence="2" id="KW-0539">Nucleus</keyword>
<dbReference type="PROSITE" id="PS00463">
    <property type="entry name" value="ZN2_CY6_FUNGAL_1"/>
    <property type="match status" value="1"/>
</dbReference>
<proteinExistence type="predicted"/>